<evidence type="ECO:0000313" key="2">
    <source>
        <dbReference type="EMBL" id="KAF3047042.1"/>
    </source>
</evidence>
<protein>
    <submittedName>
        <fullName evidence="2">Uncharacterized protein</fullName>
    </submittedName>
</protein>
<dbReference type="Proteomes" id="UP000758155">
    <property type="component" value="Unassembled WGS sequence"/>
</dbReference>
<gene>
    <name evidence="2" type="ORF">E8E12_010730</name>
</gene>
<organism evidence="2 3">
    <name type="scientific">Didymella heteroderae</name>
    <dbReference type="NCBI Taxonomy" id="1769908"/>
    <lineage>
        <taxon>Eukaryota</taxon>
        <taxon>Fungi</taxon>
        <taxon>Dikarya</taxon>
        <taxon>Ascomycota</taxon>
        <taxon>Pezizomycotina</taxon>
        <taxon>Dothideomycetes</taxon>
        <taxon>Pleosporomycetidae</taxon>
        <taxon>Pleosporales</taxon>
        <taxon>Pleosporineae</taxon>
        <taxon>Didymellaceae</taxon>
        <taxon>Didymella</taxon>
    </lineage>
</organism>
<feature type="region of interest" description="Disordered" evidence="1">
    <location>
        <begin position="1"/>
        <end position="84"/>
    </location>
</feature>
<sequence length="193" mass="20994">MAEMNARYQAAMGPRDANGRPLNYVSPPMSEDEDEDYGLPRPRPARYSPPQSGSFSGMPPRCPGDRPEYNRRPDPASLYGDGGMPGYVGRPGCRSVYGGGDNGDELRGNPMDRLPGLMSQMDLGGRDPYGRHGLYSLRNPYDGRSMGPRPCSGGYGGNGGLGEYGGEDLYLTGGRGGRDCGWDRLHREFYDLN</sequence>
<reference evidence="2" key="1">
    <citation type="submission" date="2019-04" db="EMBL/GenBank/DDBJ databases">
        <title>Sequencing of skin fungus with MAO and IRED activity.</title>
        <authorList>
            <person name="Marsaioli A.J."/>
            <person name="Bonatto J.M.C."/>
            <person name="Reis Junior O."/>
        </authorList>
    </citation>
    <scope>NUCLEOTIDE SEQUENCE</scope>
    <source>
        <strain evidence="2">28M1</strain>
    </source>
</reference>
<evidence type="ECO:0000256" key="1">
    <source>
        <dbReference type="SAM" id="MobiDB-lite"/>
    </source>
</evidence>
<name>A0A9P4X0M9_9PLEO</name>
<feature type="compositionally biased region" description="Basic and acidic residues" evidence="1">
    <location>
        <begin position="63"/>
        <end position="74"/>
    </location>
</feature>
<comment type="caution">
    <text evidence="2">The sequence shown here is derived from an EMBL/GenBank/DDBJ whole genome shotgun (WGS) entry which is preliminary data.</text>
</comment>
<keyword evidence="3" id="KW-1185">Reference proteome</keyword>
<evidence type="ECO:0000313" key="3">
    <source>
        <dbReference type="Proteomes" id="UP000758155"/>
    </source>
</evidence>
<dbReference type="EMBL" id="SWKV01000003">
    <property type="protein sequence ID" value="KAF3047042.1"/>
    <property type="molecule type" value="Genomic_DNA"/>
</dbReference>
<accession>A0A9P4X0M9</accession>
<proteinExistence type="predicted"/>
<dbReference type="AlphaFoldDB" id="A0A9P4X0M9"/>